<sequence>MTSTQQPGLPVEPSARTFPLAQLVSLIREGRVRIPHFQRGLRWGTEDAVALIDSILRGFPIGSLLLWRKPAPAEMLKLGKVVIDAPQFGDALYVVDGQQRLTTLLNVFDPDAERVGDFALVYDLTTDPPRVRRRDRRDDEANTIPLPVLYDLRKLLDWVREHPQHTEKIDVINTATQRLREFHVPAYEVHSKDDAALREIYDRMNNTGKRLTRAEAFHGLYSPGDKAESPTTFETIQREIGERTKWGSIDLDTILLAFLARRGHDISRDIHNEFSSDRRKATDFPAESNNEAHKKTLESLEQSISFLKDEAQVPHYTFLPDRFLLVVLSRFFAHFPAPHPRNLDLLRRAYWRIAMVGSMLAGGGTATTRTLTQLIQPGDENGSTQRLIKVTTGAPRRSPQAHDFRTNKASGKLMLCALWALGPRSSDTGEPFSTSDLTLEIGQASTPASACPEVFRRDRLPEELRNSLGNRVIAPGIPANSTQAILRSTDQVKQSHCFDNASPNDDPKELVRQRESRLQMHTASFLERQAAWKFDDSPPLDSFDFDEEHNAIP</sequence>
<evidence type="ECO:0000256" key="1">
    <source>
        <dbReference type="SAM" id="MobiDB-lite"/>
    </source>
</evidence>
<name>A0A3P1T1Z5_9ACTN</name>
<dbReference type="PANTHER" id="PTHR37292">
    <property type="entry name" value="VNG6097C"/>
    <property type="match status" value="1"/>
</dbReference>
<reference evidence="3 4" key="1">
    <citation type="submission" date="2018-11" db="EMBL/GenBank/DDBJ databases">
        <title>Genomes From Bacteria Associated with the Canine Oral Cavity: a Test Case for Automated Genome-Based Taxonomic Assignment.</title>
        <authorList>
            <person name="Coil D.A."/>
            <person name="Jospin G."/>
            <person name="Darling A.E."/>
            <person name="Wallis C."/>
            <person name="Davis I.J."/>
            <person name="Harris S."/>
            <person name="Eisen J.A."/>
            <person name="Holcombe L.J."/>
            <person name="O'Flynn C."/>
        </authorList>
    </citation>
    <scope>NUCLEOTIDE SEQUENCE [LARGE SCALE GENOMIC DNA]</scope>
    <source>
        <strain evidence="3 4">OH887_COT-365</strain>
    </source>
</reference>
<dbReference type="PANTHER" id="PTHR37292:SF2">
    <property type="entry name" value="DUF262 DOMAIN-CONTAINING PROTEIN"/>
    <property type="match status" value="1"/>
</dbReference>
<proteinExistence type="predicted"/>
<gene>
    <name evidence="3" type="ORF">EII34_14375</name>
</gene>
<feature type="region of interest" description="Disordered" evidence="1">
    <location>
        <begin position="490"/>
        <end position="510"/>
    </location>
</feature>
<evidence type="ECO:0000259" key="2">
    <source>
        <dbReference type="Pfam" id="PF03235"/>
    </source>
</evidence>
<dbReference type="RefSeq" id="WP_124845866.1">
    <property type="nucleotide sequence ID" value="NZ_JAUNKP010000019.1"/>
</dbReference>
<feature type="domain" description="GmrSD restriction endonucleases N-terminal" evidence="2">
    <location>
        <begin position="21"/>
        <end position="220"/>
    </location>
</feature>
<evidence type="ECO:0000313" key="3">
    <source>
        <dbReference type="EMBL" id="RRD03374.1"/>
    </source>
</evidence>
<dbReference type="Proteomes" id="UP000280819">
    <property type="component" value="Unassembled WGS sequence"/>
</dbReference>
<comment type="caution">
    <text evidence="3">The sequence shown here is derived from an EMBL/GenBank/DDBJ whole genome shotgun (WGS) entry which is preliminary data.</text>
</comment>
<dbReference type="AlphaFoldDB" id="A0A3P1T1Z5"/>
<organism evidence="3 4">
    <name type="scientific">Arachnia propionica</name>
    <dbReference type="NCBI Taxonomy" id="1750"/>
    <lineage>
        <taxon>Bacteria</taxon>
        <taxon>Bacillati</taxon>
        <taxon>Actinomycetota</taxon>
        <taxon>Actinomycetes</taxon>
        <taxon>Propionibacteriales</taxon>
        <taxon>Propionibacteriaceae</taxon>
        <taxon>Arachnia</taxon>
    </lineage>
</organism>
<dbReference type="OrthoDB" id="9787127at2"/>
<dbReference type="EMBL" id="RQZG01000021">
    <property type="protein sequence ID" value="RRD03374.1"/>
    <property type="molecule type" value="Genomic_DNA"/>
</dbReference>
<dbReference type="Pfam" id="PF03235">
    <property type="entry name" value="GmrSD_N"/>
    <property type="match status" value="1"/>
</dbReference>
<protein>
    <submittedName>
        <fullName evidence="3">DUF262 domain-containing protein</fullName>
    </submittedName>
</protein>
<evidence type="ECO:0000313" key="4">
    <source>
        <dbReference type="Proteomes" id="UP000280819"/>
    </source>
</evidence>
<accession>A0A3P1T1Z5</accession>
<dbReference type="InterPro" id="IPR004919">
    <property type="entry name" value="GmrSD_N"/>
</dbReference>